<keyword evidence="2" id="KW-1185">Reference proteome</keyword>
<protein>
    <submittedName>
        <fullName evidence="1">Uncharacterized protein</fullName>
    </submittedName>
</protein>
<proteinExistence type="predicted"/>
<dbReference type="Proteomes" id="UP000319848">
    <property type="component" value="Unassembled WGS sequence"/>
</dbReference>
<comment type="caution">
    <text evidence="1">The sequence shown here is derived from an EMBL/GenBank/DDBJ whole genome shotgun (WGS) entry which is preliminary data.</text>
</comment>
<evidence type="ECO:0000313" key="2">
    <source>
        <dbReference type="Proteomes" id="UP000319848"/>
    </source>
</evidence>
<dbReference type="RefSeq" id="WP_023569863.1">
    <property type="nucleotide sequence ID" value="NZ_AVBI01000005.1"/>
</dbReference>
<dbReference type="EMBL" id="VLKQ01000026">
    <property type="protein sequence ID" value="TWI07389.1"/>
    <property type="molecule type" value="Genomic_DNA"/>
</dbReference>
<evidence type="ECO:0000313" key="1">
    <source>
        <dbReference type="EMBL" id="TWI07389.1"/>
    </source>
</evidence>
<reference evidence="1 2" key="1">
    <citation type="journal article" date="2015" name="Stand. Genomic Sci.">
        <title>Genomic Encyclopedia of Bacterial and Archaeal Type Strains, Phase III: the genomes of soil and plant-associated and newly described type strains.</title>
        <authorList>
            <person name="Whitman W.B."/>
            <person name="Woyke T."/>
            <person name="Klenk H.P."/>
            <person name="Zhou Y."/>
            <person name="Lilburn T.G."/>
            <person name="Beck B.J."/>
            <person name="De Vos P."/>
            <person name="Vandamme P."/>
            <person name="Eisen J.A."/>
            <person name="Garrity G."/>
            <person name="Hugenholtz P."/>
            <person name="Kyrpides N.C."/>
        </authorList>
    </citation>
    <scope>NUCLEOTIDE SEQUENCE [LARGE SCALE GENOMIC DNA]</scope>
    <source>
        <strain evidence="1 2">CGMCC 1.7270</strain>
    </source>
</reference>
<organism evidence="1 2">
    <name type="scientific">Flavobacterium cauense R2A-7</name>
    <dbReference type="NCBI Taxonomy" id="1341154"/>
    <lineage>
        <taxon>Bacteria</taxon>
        <taxon>Pseudomonadati</taxon>
        <taxon>Bacteroidota</taxon>
        <taxon>Flavobacteriia</taxon>
        <taxon>Flavobacteriales</taxon>
        <taxon>Flavobacteriaceae</taxon>
        <taxon>Flavobacterium</taxon>
    </lineage>
</organism>
<accession>V6S4S9</accession>
<sequence>MDKITIYQYYRFGFNYRILHDNNIDLSNEVLFGRFEEYLEFIDDLHLNVTKSAIKQTKLNVEIEKLKKLAKAAKTKSLTVDKALHDSLNSKVLKIDTVLDAELGTKIGYILDEKRHSNEILTENIDKLFNKSYYEALPTIAQYDFKESGLCLAFDRYTACAFHSLRGTEDVLKWYYSLTLSITPTENDTWGTFETALKNAITANTITPHPSEHLMINIGSIRKYYRNKTQHPQLTYSSDEAQDLLSLCIKTVNEIMTDLKTRGLI</sequence>
<name>V6S4S9_9FLAO</name>
<gene>
    <name evidence="1" type="ORF">IP98_02947</name>
</gene>
<dbReference type="OrthoDB" id="7569346at2"/>
<dbReference type="AlphaFoldDB" id="V6S4S9"/>